<reference evidence="1 2" key="1">
    <citation type="submission" date="2023-06" db="EMBL/GenBank/DDBJ databases">
        <title>Antibody response to the Sneathia vaginalis cytopathogenic toxin A during pregnancy.</title>
        <authorList>
            <person name="Mccoy Z.T."/>
            <person name="Serrano M.G."/>
            <person name="Spaine K."/>
            <person name="Edwards D.J."/>
            <person name="Buck G.A."/>
            <person name="Jefferson K."/>
        </authorList>
    </citation>
    <scope>NUCLEOTIDE SEQUENCE [LARGE SCALE GENOMIC DNA]</scope>
    <source>
        <strain evidence="1 2">CCUG 42621</strain>
    </source>
</reference>
<dbReference type="Pfam" id="PF09393">
    <property type="entry name" value="DUF2001"/>
    <property type="match status" value="1"/>
</dbReference>
<protein>
    <submittedName>
        <fullName evidence="1">Phage tail tube protein</fullName>
    </submittedName>
</protein>
<comment type="caution">
    <text evidence="1">The sequence shown here is derived from an EMBL/GenBank/DDBJ whole genome shotgun (WGS) entry which is preliminary data.</text>
</comment>
<dbReference type="EMBL" id="JASSPP010000007">
    <property type="protein sequence ID" value="MDK9580844.1"/>
    <property type="molecule type" value="Genomic_DNA"/>
</dbReference>
<proteinExistence type="predicted"/>
<dbReference type="RefSeq" id="WP_285153095.1">
    <property type="nucleotide sequence ID" value="NZ_JASSPP010000007.1"/>
</dbReference>
<dbReference type="SUPFAM" id="SSF69279">
    <property type="entry name" value="Phage tail proteins"/>
    <property type="match status" value="1"/>
</dbReference>
<name>A0ABT7HJZ0_9FUSO</name>
<accession>A0ABT7HJZ0</accession>
<dbReference type="Gene3D" id="2.30.110.40">
    <property type="entry name" value="Phage tail tube protein"/>
    <property type="match status" value="1"/>
</dbReference>
<dbReference type="Proteomes" id="UP001225134">
    <property type="component" value="Unassembled WGS sequence"/>
</dbReference>
<evidence type="ECO:0000313" key="1">
    <source>
        <dbReference type="EMBL" id="MDK9580844.1"/>
    </source>
</evidence>
<sequence length="158" mass="17737">MATPIMRGKDAISGSLGRCYVTIGDNRFLLMTVLSVNAKVERTKKEVAVMGQTGKANKSVGWKGSGTCKLHYMTSIFRELAEKYKNTGEDFYFDMLIENEDPTSTTGKQQTILENCNINNLVVALIDAEAEILDEEFEFTFENWRLGDKFNLLDGMAQ</sequence>
<dbReference type="InterPro" id="IPR038628">
    <property type="entry name" value="XkdM-like_sf"/>
</dbReference>
<organism evidence="1 2">
    <name type="scientific">Sneathia sanguinegens</name>
    <dbReference type="NCBI Taxonomy" id="40543"/>
    <lineage>
        <taxon>Bacteria</taxon>
        <taxon>Fusobacteriati</taxon>
        <taxon>Fusobacteriota</taxon>
        <taxon>Fusobacteriia</taxon>
        <taxon>Fusobacteriales</taxon>
        <taxon>Leptotrichiaceae</taxon>
        <taxon>Sneathia</taxon>
    </lineage>
</organism>
<gene>
    <name evidence="1" type="ORF">QQA45_04855</name>
</gene>
<dbReference type="InterPro" id="IPR018989">
    <property type="entry name" value="DUF2001"/>
</dbReference>
<keyword evidence="2" id="KW-1185">Reference proteome</keyword>
<evidence type="ECO:0000313" key="2">
    <source>
        <dbReference type="Proteomes" id="UP001225134"/>
    </source>
</evidence>